<comment type="similarity">
    <text evidence="1">Belongs to the leguminous lectin family.</text>
</comment>
<evidence type="ECO:0000256" key="2">
    <source>
        <dbReference type="ARBA" id="ARBA00022734"/>
    </source>
</evidence>
<keyword evidence="5" id="KW-0808">Transferase</keyword>
<evidence type="ECO:0000313" key="6">
    <source>
        <dbReference type="Proteomes" id="UP001165190"/>
    </source>
</evidence>
<keyword evidence="2" id="KW-0430">Lectin</keyword>
<dbReference type="Proteomes" id="UP001165190">
    <property type="component" value="Unassembled WGS sequence"/>
</dbReference>
<dbReference type="PANTHER" id="PTHR32401">
    <property type="entry name" value="CONCANAVALIN A-LIKE LECTIN FAMILY PROTEIN"/>
    <property type="match status" value="1"/>
</dbReference>
<dbReference type="Pfam" id="PF00139">
    <property type="entry name" value="Lectin_legB"/>
    <property type="match status" value="1"/>
</dbReference>
<dbReference type="EMBL" id="BSYR01000019">
    <property type="protein sequence ID" value="GMI81763.1"/>
    <property type="molecule type" value="Genomic_DNA"/>
</dbReference>
<comment type="caution">
    <text evidence="5">The sequence shown here is derived from an EMBL/GenBank/DDBJ whole genome shotgun (WGS) entry which is preliminary data.</text>
</comment>
<organism evidence="5 6">
    <name type="scientific">Hibiscus trionum</name>
    <name type="common">Flower of an hour</name>
    <dbReference type="NCBI Taxonomy" id="183268"/>
    <lineage>
        <taxon>Eukaryota</taxon>
        <taxon>Viridiplantae</taxon>
        <taxon>Streptophyta</taxon>
        <taxon>Embryophyta</taxon>
        <taxon>Tracheophyta</taxon>
        <taxon>Spermatophyta</taxon>
        <taxon>Magnoliopsida</taxon>
        <taxon>eudicotyledons</taxon>
        <taxon>Gunneridae</taxon>
        <taxon>Pentapetalae</taxon>
        <taxon>rosids</taxon>
        <taxon>malvids</taxon>
        <taxon>Malvales</taxon>
        <taxon>Malvaceae</taxon>
        <taxon>Malvoideae</taxon>
        <taxon>Hibiscus</taxon>
    </lineage>
</organism>
<gene>
    <name evidence="5" type="ORF">HRI_001845600</name>
</gene>
<keyword evidence="5" id="KW-0675">Receptor</keyword>
<dbReference type="Gene3D" id="2.60.120.200">
    <property type="match status" value="1"/>
</dbReference>
<dbReference type="InterPro" id="IPR050258">
    <property type="entry name" value="Leguminous_Lectin"/>
</dbReference>
<proteinExistence type="inferred from homology"/>
<sequence length="238" mass="25586">MAAAFASVRLRLFSCLAVISMAEAQVPGPFIYTNGFSHANLQLDGSAEIRTTGLLQLTNTSRLLTGHAFHPSPINFNTSSSSARSLSFSTNFVFAMVPESGGASGHGVAFVISQTTDFSNADAVQYLGLVNQSTNGNPSNHFIAVEFDTIFSIDMGDIDGNHVGINLNGVISNQSIASAYFSNEEMKNISLDLKNGRPIQVWIDYDGRDQLLNVTLAPVTREHPETEPASLVDINRSL</sequence>
<dbReference type="InterPro" id="IPR001220">
    <property type="entry name" value="Legume_lectin_dom"/>
</dbReference>
<dbReference type="GO" id="GO:0016301">
    <property type="term" value="F:kinase activity"/>
    <property type="evidence" value="ECO:0007669"/>
    <property type="project" value="UniProtKB-KW"/>
</dbReference>
<dbReference type="PANTHER" id="PTHR32401:SF51">
    <property type="entry name" value="NON-SPECIFIC SERINE_THREONINE PROTEIN KINASE"/>
    <property type="match status" value="1"/>
</dbReference>
<evidence type="ECO:0000256" key="3">
    <source>
        <dbReference type="SAM" id="SignalP"/>
    </source>
</evidence>
<dbReference type="SUPFAM" id="SSF49899">
    <property type="entry name" value="Concanavalin A-like lectins/glucanases"/>
    <property type="match status" value="1"/>
</dbReference>
<dbReference type="GO" id="GO:0030246">
    <property type="term" value="F:carbohydrate binding"/>
    <property type="evidence" value="ECO:0007669"/>
    <property type="project" value="UniProtKB-KW"/>
</dbReference>
<dbReference type="InterPro" id="IPR019825">
    <property type="entry name" value="Lectin_legB_Mn/Ca_BS"/>
</dbReference>
<name>A0A9W7HQM0_HIBTR</name>
<feature type="signal peptide" evidence="3">
    <location>
        <begin position="1"/>
        <end position="24"/>
    </location>
</feature>
<protein>
    <submittedName>
        <fullName evidence="5">L-type lectin receptor kinase I.3</fullName>
    </submittedName>
</protein>
<evidence type="ECO:0000259" key="4">
    <source>
        <dbReference type="Pfam" id="PF00139"/>
    </source>
</evidence>
<evidence type="ECO:0000313" key="5">
    <source>
        <dbReference type="EMBL" id="GMI81763.1"/>
    </source>
</evidence>
<keyword evidence="3" id="KW-0732">Signal</keyword>
<dbReference type="AlphaFoldDB" id="A0A9W7HQM0"/>
<keyword evidence="6" id="KW-1185">Reference proteome</keyword>
<dbReference type="InterPro" id="IPR013320">
    <property type="entry name" value="ConA-like_dom_sf"/>
</dbReference>
<dbReference type="PROSITE" id="PS00307">
    <property type="entry name" value="LECTIN_LEGUME_BETA"/>
    <property type="match status" value="1"/>
</dbReference>
<keyword evidence="5" id="KW-0418">Kinase</keyword>
<feature type="domain" description="Legume lectin" evidence="4">
    <location>
        <begin position="34"/>
        <end position="226"/>
    </location>
</feature>
<reference evidence="5" key="1">
    <citation type="submission" date="2023-05" db="EMBL/GenBank/DDBJ databases">
        <title>Genome and transcriptome analyses reveal genes involved in the formation of fine ridges on petal epidermal cells in Hibiscus trionum.</title>
        <authorList>
            <person name="Koshimizu S."/>
            <person name="Masuda S."/>
            <person name="Ishii T."/>
            <person name="Shirasu K."/>
            <person name="Hoshino A."/>
            <person name="Arita M."/>
        </authorList>
    </citation>
    <scope>NUCLEOTIDE SEQUENCE</scope>
    <source>
        <strain evidence="5">Hamamatsu line</strain>
    </source>
</reference>
<dbReference type="OrthoDB" id="543442at2759"/>
<feature type="chain" id="PRO_5040886516" evidence="3">
    <location>
        <begin position="25"/>
        <end position="238"/>
    </location>
</feature>
<evidence type="ECO:0000256" key="1">
    <source>
        <dbReference type="ARBA" id="ARBA00007606"/>
    </source>
</evidence>
<accession>A0A9W7HQM0</accession>
<dbReference type="CDD" id="cd06899">
    <property type="entry name" value="lectin_legume_LecRK_Arcelin_ConA"/>
    <property type="match status" value="1"/>
</dbReference>